<dbReference type="EMBL" id="CP126213">
    <property type="protein sequence ID" value="WIA15636.1"/>
    <property type="molecule type" value="Genomic_DNA"/>
</dbReference>
<dbReference type="Gene3D" id="2.160.20.70">
    <property type="match status" value="1"/>
</dbReference>
<reference evidence="2 3" key="1">
    <citation type="submission" date="2023-05" db="EMBL/GenBank/DDBJ databases">
        <title>A 100% complete, gapless, phased diploid assembly of the Scenedesmus obliquus UTEX 3031 genome.</title>
        <authorList>
            <person name="Biondi T.C."/>
            <person name="Hanschen E.R."/>
            <person name="Kwon T."/>
            <person name="Eng W."/>
            <person name="Kruse C.P.S."/>
            <person name="Koehler S.I."/>
            <person name="Kunde Y."/>
            <person name="Gleasner C.D."/>
            <person name="You Mak K.T."/>
            <person name="Polle J."/>
            <person name="Hovde B.T."/>
            <person name="Starkenburg S.R."/>
        </authorList>
    </citation>
    <scope>NUCLEOTIDE SEQUENCE [LARGE SCALE GENOMIC DNA]</scope>
    <source>
        <strain evidence="2 3">DOE0152z</strain>
    </source>
</reference>
<dbReference type="Proteomes" id="UP001244341">
    <property type="component" value="Chromosome 6b"/>
</dbReference>
<dbReference type="InterPro" id="IPR013912">
    <property type="entry name" value="Adenylate_cyclase-assoc_CAP_C"/>
</dbReference>
<dbReference type="InterPro" id="IPR036223">
    <property type="entry name" value="CAP_C_sf"/>
</dbReference>
<evidence type="ECO:0000313" key="3">
    <source>
        <dbReference type="Proteomes" id="UP001244341"/>
    </source>
</evidence>
<protein>
    <recommendedName>
        <fullName evidence="1">Adenylate cyclase-associated CAP C-terminal domain-containing protein</fullName>
    </recommendedName>
</protein>
<feature type="domain" description="Adenylate cyclase-associated CAP C-terminal" evidence="1">
    <location>
        <begin position="182"/>
        <end position="233"/>
    </location>
</feature>
<proteinExistence type="predicted"/>
<evidence type="ECO:0000259" key="1">
    <source>
        <dbReference type="Pfam" id="PF08603"/>
    </source>
</evidence>
<gene>
    <name evidence="2" type="ORF">OEZ85_002263</name>
</gene>
<sequence length="236" mass="25082">MVTYNKTKISAAEFLSKPGVTAFQALQICYRHAMFGDMTAKSVEETLSRAAGRVSVIIALRLHLLRGGAAETLHNQLAAAGGSAEIPAAWLDELLPLVQHDQGSVWRSCKPPRGGHVSTRQFALNLAQQRPVCGALPTVSKVVGVFGAGPSRRTADGIWQAIQSVCSQDPALRRLLQQLQQATARVVTAKLSEVNLLVLAANPDAEDVAEHAVPEQFISTFVNGKLVTTAASHGGC</sequence>
<evidence type="ECO:0000313" key="2">
    <source>
        <dbReference type="EMBL" id="WIA15636.1"/>
    </source>
</evidence>
<dbReference type="SUPFAM" id="SSF69340">
    <property type="entry name" value="C-terminal domain of adenylylcyclase associated protein"/>
    <property type="match status" value="1"/>
</dbReference>
<keyword evidence="3" id="KW-1185">Reference proteome</keyword>
<name>A0ABY8U5A9_TETOB</name>
<dbReference type="InterPro" id="IPR016098">
    <property type="entry name" value="CAP/MinC_C"/>
</dbReference>
<dbReference type="Pfam" id="PF08603">
    <property type="entry name" value="CAP_C"/>
    <property type="match status" value="1"/>
</dbReference>
<organism evidence="2 3">
    <name type="scientific">Tetradesmus obliquus</name>
    <name type="common">Green alga</name>
    <name type="synonym">Acutodesmus obliquus</name>
    <dbReference type="NCBI Taxonomy" id="3088"/>
    <lineage>
        <taxon>Eukaryota</taxon>
        <taxon>Viridiplantae</taxon>
        <taxon>Chlorophyta</taxon>
        <taxon>core chlorophytes</taxon>
        <taxon>Chlorophyceae</taxon>
        <taxon>CS clade</taxon>
        <taxon>Sphaeropleales</taxon>
        <taxon>Scenedesmaceae</taxon>
        <taxon>Tetradesmus</taxon>
    </lineage>
</organism>
<accession>A0ABY8U5A9</accession>